<gene>
    <name evidence="1" type="ORF">g.1807</name>
</gene>
<sequence>NRRFTSTYELWTVCFLTKSTKDTTLLYVTLKKPPENVKLFWKSASSNIGSCYCGKQWCSGVGTAWKTKRVHSDSVSGTSTRPGRRREHTVQQKFTNTVLLENRKGYFTL</sequence>
<organism evidence="1">
    <name type="scientific">Graphocephala atropunctata</name>
    <dbReference type="NCBI Taxonomy" id="36148"/>
    <lineage>
        <taxon>Eukaryota</taxon>
        <taxon>Metazoa</taxon>
        <taxon>Ecdysozoa</taxon>
        <taxon>Arthropoda</taxon>
        <taxon>Hexapoda</taxon>
        <taxon>Insecta</taxon>
        <taxon>Pterygota</taxon>
        <taxon>Neoptera</taxon>
        <taxon>Paraneoptera</taxon>
        <taxon>Hemiptera</taxon>
        <taxon>Auchenorrhyncha</taxon>
        <taxon>Membracoidea</taxon>
        <taxon>Cicadellidae</taxon>
        <taxon>Cicadellinae</taxon>
        <taxon>Cicadellini</taxon>
        <taxon>Graphocephala</taxon>
    </lineage>
</organism>
<name>A0A1B6MQG4_9HEMI</name>
<proteinExistence type="predicted"/>
<feature type="non-terminal residue" evidence="1">
    <location>
        <position position="1"/>
    </location>
</feature>
<reference evidence="1" key="1">
    <citation type="submission" date="2015-11" db="EMBL/GenBank/DDBJ databases">
        <title>De novo transcriptome assembly of four potential Pierce s Disease insect vectors from Arizona vineyards.</title>
        <authorList>
            <person name="Tassone E.E."/>
        </authorList>
    </citation>
    <scope>NUCLEOTIDE SEQUENCE</scope>
</reference>
<protein>
    <submittedName>
        <fullName evidence="1">Uncharacterized protein</fullName>
    </submittedName>
</protein>
<evidence type="ECO:0000313" key="1">
    <source>
        <dbReference type="EMBL" id="JAT38161.1"/>
    </source>
</evidence>
<dbReference type="AlphaFoldDB" id="A0A1B6MQG4"/>
<dbReference type="EMBL" id="GEBQ01001816">
    <property type="protein sequence ID" value="JAT38161.1"/>
    <property type="molecule type" value="Transcribed_RNA"/>
</dbReference>
<accession>A0A1B6MQG4</accession>